<dbReference type="Proteomes" id="UP000434172">
    <property type="component" value="Unassembled WGS sequence"/>
</dbReference>
<evidence type="ECO:0000313" key="3">
    <source>
        <dbReference type="Proteomes" id="UP000434172"/>
    </source>
</evidence>
<organism evidence="2 3">
    <name type="scientific">Colletotrichum asianum</name>
    <dbReference type="NCBI Taxonomy" id="702518"/>
    <lineage>
        <taxon>Eukaryota</taxon>
        <taxon>Fungi</taxon>
        <taxon>Dikarya</taxon>
        <taxon>Ascomycota</taxon>
        <taxon>Pezizomycotina</taxon>
        <taxon>Sordariomycetes</taxon>
        <taxon>Hypocreomycetidae</taxon>
        <taxon>Glomerellales</taxon>
        <taxon>Glomerellaceae</taxon>
        <taxon>Colletotrichum</taxon>
        <taxon>Colletotrichum gloeosporioides species complex</taxon>
    </lineage>
</organism>
<gene>
    <name evidence="2" type="ORF">GQ607_010788</name>
</gene>
<evidence type="ECO:0000313" key="2">
    <source>
        <dbReference type="EMBL" id="KAF0322062.1"/>
    </source>
</evidence>
<dbReference type="AlphaFoldDB" id="A0A8H3WA68"/>
<evidence type="ECO:0000256" key="1">
    <source>
        <dbReference type="SAM" id="MobiDB-lite"/>
    </source>
</evidence>
<reference evidence="2 3" key="1">
    <citation type="submission" date="2019-12" db="EMBL/GenBank/DDBJ databases">
        <title>A genome sequence resource for the geographically widespread anthracnose pathogen Colletotrichum asianum.</title>
        <authorList>
            <person name="Meng Y."/>
        </authorList>
    </citation>
    <scope>NUCLEOTIDE SEQUENCE [LARGE SCALE GENOMIC DNA]</scope>
    <source>
        <strain evidence="2 3">ICMP 18580</strain>
    </source>
</reference>
<sequence length="209" mass="22849">MLLMLMTPETWCSTPSHIYESVSQTALPDLVAAQESRDHESTRNRRLAGCSAERGRKSPGRGIRATAATATATATQQHLHCCRARDGKDAHPLGRWGEQHWKLETGGVVVGGRRGSAVSNRSGWVRQRGAGLLPPIIGCATPDSTSHWLPHPCTSSSSVVASFFRGFQYFGDWIANNRSWKPTPLSLFRIPPWSAVRSLARAAYPYASP</sequence>
<feature type="region of interest" description="Disordered" evidence="1">
    <location>
        <begin position="34"/>
        <end position="62"/>
    </location>
</feature>
<dbReference type="EMBL" id="WOWK01000065">
    <property type="protein sequence ID" value="KAF0322062.1"/>
    <property type="molecule type" value="Genomic_DNA"/>
</dbReference>
<proteinExistence type="predicted"/>
<keyword evidence="3" id="KW-1185">Reference proteome</keyword>
<accession>A0A8H3WA68</accession>
<comment type="caution">
    <text evidence="2">The sequence shown here is derived from an EMBL/GenBank/DDBJ whole genome shotgun (WGS) entry which is preliminary data.</text>
</comment>
<protein>
    <submittedName>
        <fullName evidence="2">Uncharacterized protein</fullName>
    </submittedName>
</protein>
<name>A0A8H3WA68_9PEZI</name>